<protein>
    <submittedName>
        <fullName evidence="2">Uncharacterized protein</fullName>
    </submittedName>
</protein>
<organism evidence="2 3">
    <name type="scientific">Rhizobium terricola</name>
    <dbReference type="NCBI Taxonomy" id="2728849"/>
    <lineage>
        <taxon>Bacteria</taxon>
        <taxon>Pseudomonadati</taxon>
        <taxon>Pseudomonadota</taxon>
        <taxon>Alphaproteobacteria</taxon>
        <taxon>Hyphomicrobiales</taxon>
        <taxon>Rhizobiaceae</taxon>
        <taxon>Rhizobium/Agrobacterium group</taxon>
        <taxon>Rhizobium</taxon>
    </lineage>
</organism>
<proteinExistence type="predicted"/>
<feature type="region of interest" description="Disordered" evidence="1">
    <location>
        <begin position="33"/>
        <end position="63"/>
    </location>
</feature>
<keyword evidence="3" id="KW-1185">Reference proteome</keyword>
<sequence>MSRIIFFVVLIGGAYFLYRRFVSDAEKLQARSKAAEKERQTGATGTLVKDEETGEYRLRREEE</sequence>
<reference evidence="2 3" key="1">
    <citation type="submission" date="2020-04" db="EMBL/GenBank/DDBJ databases">
        <title>Rhizobium sp. S-51 isolated from soil.</title>
        <authorList>
            <person name="Dahal R.H."/>
        </authorList>
    </citation>
    <scope>NUCLEOTIDE SEQUENCE [LARGE SCALE GENOMIC DNA]</scope>
    <source>
        <strain evidence="2 3">S-51</strain>
    </source>
</reference>
<dbReference type="AlphaFoldDB" id="A0A7Y0AW98"/>
<comment type="caution">
    <text evidence="2">The sequence shown here is derived from an EMBL/GenBank/DDBJ whole genome shotgun (WGS) entry which is preliminary data.</text>
</comment>
<dbReference type="RefSeq" id="WP_169590215.1">
    <property type="nucleotide sequence ID" value="NZ_JABBGK010000002.1"/>
</dbReference>
<evidence type="ECO:0000313" key="3">
    <source>
        <dbReference type="Proteomes" id="UP000541470"/>
    </source>
</evidence>
<dbReference type="Proteomes" id="UP000541470">
    <property type="component" value="Unassembled WGS sequence"/>
</dbReference>
<dbReference type="EMBL" id="JABBGK010000002">
    <property type="protein sequence ID" value="NML74616.1"/>
    <property type="molecule type" value="Genomic_DNA"/>
</dbReference>
<evidence type="ECO:0000313" key="2">
    <source>
        <dbReference type="EMBL" id="NML74616.1"/>
    </source>
</evidence>
<gene>
    <name evidence="2" type="ORF">HHL25_10825</name>
</gene>
<accession>A0A7Y0AW98</accession>
<feature type="compositionally biased region" description="Basic and acidic residues" evidence="1">
    <location>
        <begin position="48"/>
        <end position="63"/>
    </location>
</feature>
<name>A0A7Y0AW98_9HYPH</name>
<evidence type="ECO:0000256" key="1">
    <source>
        <dbReference type="SAM" id="MobiDB-lite"/>
    </source>
</evidence>